<feature type="domain" description="Metallo-beta-lactamase" evidence="1">
    <location>
        <begin position="27"/>
        <end position="204"/>
    </location>
</feature>
<protein>
    <submittedName>
        <fullName evidence="2">Glyoxylase-like metal-dependent hydrolase (Beta-lactamase superfamily II)</fullName>
    </submittedName>
</protein>
<name>A0A4R7FLK5_9MICO</name>
<dbReference type="InterPro" id="IPR050855">
    <property type="entry name" value="NDM-1-like"/>
</dbReference>
<dbReference type="InterPro" id="IPR001279">
    <property type="entry name" value="Metallo-B-lactamas"/>
</dbReference>
<keyword evidence="3" id="KW-1185">Reference proteome</keyword>
<dbReference type="PANTHER" id="PTHR42951:SF22">
    <property type="entry name" value="METALLO BETA-LACTAMASE SUPERFAMILY LIPOPROTEIN"/>
    <property type="match status" value="1"/>
</dbReference>
<accession>A0A4R7FLK5</accession>
<dbReference type="RefSeq" id="WP_162850818.1">
    <property type="nucleotide sequence ID" value="NZ_BAAARP010000002.1"/>
</dbReference>
<dbReference type="InterPro" id="IPR036866">
    <property type="entry name" value="RibonucZ/Hydroxyglut_hydro"/>
</dbReference>
<dbReference type="SUPFAM" id="SSF56281">
    <property type="entry name" value="Metallo-hydrolase/oxidoreductase"/>
    <property type="match status" value="1"/>
</dbReference>
<dbReference type="Proteomes" id="UP000295344">
    <property type="component" value="Unassembled WGS sequence"/>
</dbReference>
<dbReference type="Pfam" id="PF00753">
    <property type="entry name" value="Lactamase_B"/>
    <property type="match status" value="1"/>
</dbReference>
<reference evidence="2 3" key="1">
    <citation type="submission" date="2019-03" db="EMBL/GenBank/DDBJ databases">
        <title>Genomic Encyclopedia of Archaeal and Bacterial Type Strains, Phase II (KMG-II): from individual species to whole genera.</title>
        <authorList>
            <person name="Goeker M."/>
        </authorList>
    </citation>
    <scope>NUCLEOTIDE SEQUENCE [LARGE SCALE GENOMIC DNA]</scope>
    <source>
        <strain evidence="2 3">DSM 24782</strain>
    </source>
</reference>
<dbReference type="AlphaFoldDB" id="A0A4R7FLK5"/>
<dbReference type="GO" id="GO:0016787">
    <property type="term" value="F:hydrolase activity"/>
    <property type="evidence" value="ECO:0007669"/>
    <property type="project" value="UniProtKB-KW"/>
</dbReference>
<organism evidence="2 3">
    <name type="scientific">Amnibacterium kyonggiense</name>
    <dbReference type="NCBI Taxonomy" id="595671"/>
    <lineage>
        <taxon>Bacteria</taxon>
        <taxon>Bacillati</taxon>
        <taxon>Actinomycetota</taxon>
        <taxon>Actinomycetes</taxon>
        <taxon>Micrococcales</taxon>
        <taxon>Microbacteriaceae</taxon>
        <taxon>Amnibacterium</taxon>
    </lineage>
</organism>
<keyword evidence="2" id="KW-0378">Hydrolase</keyword>
<evidence type="ECO:0000313" key="3">
    <source>
        <dbReference type="Proteomes" id="UP000295344"/>
    </source>
</evidence>
<evidence type="ECO:0000313" key="2">
    <source>
        <dbReference type="EMBL" id="TDS77267.1"/>
    </source>
</evidence>
<gene>
    <name evidence="2" type="ORF">CLV52_2210</name>
</gene>
<evidence type="ECO:0000259" key="1">
    <source>
        <dbReference type="SMART" id="SM00849"/>
    </source>
</evidence>
<dbReference type="PANTHER" id="PTHR42951">
    <property type="entry name" value="METALLO-BETA-LACTAMASE DOMAIN-CONTAINING"/>
    <property type="match status" value="1"/>
</dbReference>
<dbReference type="CDD" id="cd06262">
    <property type="entry name" value="metallo-hydrolase-like_MBL-fold"/>
    <property type="match status" value="1"/>
</dbReference>
<proteinExistence type="predicted"/>
<dbReference type="Gene3D" id="3.60.15.10">
    <property type="entry name" value="Ribonuclease Z/Hydroxyacylglutathione hydrolase-like"/>
    <property type="match status" value="1"/>
</dbReference>
<comment type="caution">
    <text evidence="2">The sequence shown here is derived from an EMBL/GenBank/DDBJ whole genome shotgun (WGS) entry which is preliminary data.</text>
</comment>
<dbReference type="SMART" id="SM00849">
    <property type="entry name" value="Lactamase_B"/>
    <property type="match status" value="1"/>
</dbReference>
<dbReference type="EMBL" id="SOAM01000002">
    <property type="protein sequence ID" value="TDS77267.1"/>
    <property type="molecule type" value="Genomic_DNA"/>
</dbReference>
<sequence>MRASGILRRLRPAAPDVLVATSRRDRQSSVVLIGLGRRALLVDPGWTPDELDALAADLAALGLTVEGVVATHAHYDHLLWHPSFGAARRWASAPTASADRVAMLDELGPGFAPVTFRTAPPITPVRSRIPWTGPAVHVVVTDAHASGHASLWIPRGRVLVAGDLLSDVEVPLLADDDPLGAAYRRGLDAIEPLAARAALVVPGHGAPGADALDRLHRDRRWLDALDVGRPPVDDPRTATEANREAWSAALAARHAVR</sequence>